<comment type="similarity">
    <text evidence="2">Belongs to the V-ATPase 116 kDa subunit family.</text>
</comment>
<evidence type="ECO:0000256" key="5">
    <source>
        <dbReference type="ARBA" id="ARBA00022989"/>
    </source>
</evidence>
<dbReference type="STRING" id="472759.Nhal_0779"/>
<name>D5BXK1_NITHN</name>
<feature type="transmembrane region" description="Helical" evidence="9">
    <location>
        <begin position="573"/>
        <end position="595"/>
    </location>
</feature>
<evidence type="ECO:0000256" key="3">
    <source>
        <dbReference type="ARBA" id="ARBA00022448"/>
    </source>
</evidence>
<keyword evidence="7 9" id="KW-0472">Membrane</keyword>
<gene>
    <name evidence="10" type="ordered locus">Nhal_0779</name>
</gene>
<organism evidence="10 11">
    <name type="scientific">Nitrosococcus halophilus (strain Nc4)</name>
    <dbReference type="NCBI Taxonomy" id="472759"/>
    <lineage>
        <taxon>Bacteria</taxon>
        <taxon>Pseudomonadati</taxon>
        <taxon>Pseudomonadota</taxon>
        <taxon>Gammaproteobacteria</taxon>
        <taxon>Chromatiales</taxon>
        <taxon>Chromatiaceae</taxon>
        <taxon>Nitrosococcus</taxon>
    </lineage>
</organism>
<feature type="transmembrane region" description="Helical" evidence="9">
    <location>
        <begin position="421"/>
        <end position="440"/>
    </location>
</feature>
<keyword evidence="5 9" id="KW-1133">Transmembrane helix</keyword>
<dbReference type="GO" id="GO:0007035">
    <property type="term" value="P:vacuolar acidification"/>
    <property type="evidence" value="ECO:0007669"/>
    <property type="project" value="TreeGrafter"/>
</dbReference>
<feature type="transmembrane region" description="Helical" evidence="9">
    <location>
        <begin position="460"/>
        <end position="480"/>
    </location>
</feature>
<comment type="subcellular location">
    <subcellularLocation>
        <location evidence="1">Membrane</location>
        <topology evidence="1">Multi-pass membrane protein</topology>
    </subcellularLocation>
</comment>
<dbReference type="GO" id="GO:0051117">
    <property type="term" value="F:ATPase binding"/>
    <property type="evidence" value="ECO:0007669"/>
    <property type="project" value="TreeGrafter"/>
</dbReference>
<accession>D5BXK1</accession>
<evidence type="ECO:0000256" key="2">
    <source>
        <dbReference type="ARBA" id="ARBA00009904"/>
    </source>
</evidence>
<keyword evidence="3" id="KW-0813">Transport</keyword>
<dbReference type="GO" id="GO:0016471">
    <property type="term" value="C:vacuolar proton-transporting V-type ATPase complex"/>
    <property type="evidence" value="ECO:0007669"/>
    <property type="project" value="TreeGrafter"/>
</dbReference>
<dbReference type="HOGENOM" id="CLU_025558_0_1_6"/>
<dbReference type="InterPro" id="IPR002490">
    <property type="entry name" value="V-ATPase_116kDa_su"/>
</dbReference>
<keyword evidence="11" id="KW-1185">Reference proteome</keyword>
<dbReference type="Pfam" id="PF01496">
    <property type="entry name" value="V_ATPase_I"/>
    <property type="match status" value="1"/>
</dbReference>
<evidence type="ECO:0000256" key="1">
    <source>
        <dbReference type="ARBA" id="ARBA00004141"/>
    </source>
</evidence>
<evidence type="ECO:0000256" key="7">
    <source>
        <dbReference type="ARBA" id="ARBA00023136"/>
    </source>
</evidence>
<evidence type="ECO:0000313" key="10">
    <source>
        <dbReference type="EMBL" id="ADE13959.1"/>
    </source>
</evidence>
<dbReference type="EMBL" id="CP001798">
    <property type="protein sequence ID" value="ADE13959.1"/>
    <property type="molecule type" value="Genomic_DNA"/>
</dbReference>
<dbReference type="KEGG" id="nhl:Nhal_0779"/>
<reference evidence="11" key="1">
    <citation type="submission" date="2010-04" db="EMBL/GenBank/DDBJ databases">
        <title>Complete genome sequence of Nitrosococcus halophilus Nc4, a salt-adapted, aerobic obligate ammonia-oxidizing sulfur purple bacterium.</title>
        <authorList>
            <consortium name="US DOE Joint Genome Institute"/>
            <person name="Campbell M.A."/>
            <person name="Malfatti S.A."/>
            <person name="Chain P.S.G."/>
            <person name="Heidelberg J.F."/>
            <person name="Ward B.B."/>
            <person name="Klotz M.G."/>
        </authorList>
    </citation>
    <scope>NUCLEOTIDE SEQUENCE [LARGE SCALE GENOMIC DNA]</scope>
    <source>
        <strain evidence="11">Nc4</strain>
    </source>
</reference>
<dbReference type="GO" id="GO:0033179">
    <property type="term" value="C:proton-transporting V-type ATPase, V0 domain"/>
    <property type="evidence" value="ECO:0007669"/>
    <property type="project" value="InterPro"/>
</dbReference>
<evidence type="ECO:0000256" key="6">
    <source>
        <dbReference type="ARBA" id="ARBA00023065"/>
    </source>
</evidence>
<evidence type="ECO:0000256" key="8">
    <source>
        <dbReference type="SAM" id="Coils"/>
    </source>
</evidence>
<dbReference type="PANTHER" id="PTHR11629:SF63">
    <property type="entry name" value="V-TYPE PROTON ATPASE SUBUNIT A"/>
    <property type="match status" value="1"/>
</dbReference>
<feature type="coiled-coil region" evidence="8">
    <location>
        <begin position="247"/>
        <end position="274"/>
    </location>
</feature>
<evidence type="ECO:0000256" key="4">
    <source>
        <dbReference type="ARBA" id="ARBA00022692"/>
    </source>
</evidence>
<evidence type="ECO:0000313" key="11">
    <source>
        <dbReference type="Proteomes" id="UP000001844"/>
    </source>
</evidence>
<keyword evidence="4 9" id="KW-0812">Transmembrane</keyword>
<keyword evidence="8" id="KW-0175">Coiled coil</keyword>
<feature type="transmembrane region" description="Helical" evidence="9">
    <location>
        <begin position="519"/>
        <end position="537"/>
    </location>
</feature>
<keyword evidence="6" id="KW-0406">Ion transport</keyword>
<evidence type="ECO:0000256" key="9">
    <source>
        <dbReference type="SAM" id="Phobius"/>
    </source>
</evidence>
<dbReference type="eggNOG" id="COG1269">
    <property type="taxonomic scope" value="Bacteria"/>
</dbReference>
<feature type="transmembrane region" description="Helical" evidence="9">
    <location>
        <begin position="381"/>
        <end position="409"/>
    </location>
</feature>
<dbReference type="GO" id="GO:0046961">
    <property type="term" value="F:proton-transporting ATPase activity, rotational mechanism"/>
    <property type="evidence" value="ECO:0007669"/>
    <property type="project" value="InterPro"/>
</dbReference>
<dbReference type="AlphaFoldDB" id="D5BXK1"/>
<dbReference type="PANTHER" id="PTHR11629">
    <property type="entry name" value="VACUOLAR PROTON ATPASES"/>
    <property type="match status" value="1"/>
</dbReference>
<protein>
    <submittedName>
        <fullName evidence="10">V-type ATPase 116 kDa subunit</fullName>
    </submittedName>
</protein>
<feature type="transmembrane region" description="Helical" evidence="9">
    <location>
        <begin position="607"/>
        <end position="626"/>
    </location>
</feature>
<proteinExistence type="inferred from homology"/>
<dbReference type="Proteomes" id="UP000001844">
    <property type="component" value="Chromosome"/>
</dbReference>
<feature type="transmembrane region" description="Helical" evidence="9">
    <location>
        <begin position="492"/>
        <end position="513"/>
    </location>
</feature>
<sequence>MQRVTLHMLKEKALVVWEILRGMFTFTPLPMQRITLHMLREEAPAAALALAESGVFNPESFSAGEESLPECPAANYQALFSSARLRLQKVGEYLGVNLHFPPEKMQLVSEPELAALNDWLGGLWRRCAQLTEKARQLDEEIRAVTQLDKTLDTYAQLDVNLGLLQGELQFLDVRLGAVPKSNLKRLQEAIGIAGYILKSFAGSEATALVVLAGVKGNERQVQSVLRAAAYRPLQLPPEFQDHPQRVRQRLTAQRQHLQEQRLALAREVETLYKKHERALFEGSQKLVLAAPYAMLGDSLALRSRGGLATVQGWVPTEEVALLQEALQKRFGKPFVLEARDPALEEQLTVPSLVRSPPWLQPFTKLVHNYGVPRYGELDPSWLFALTFIAMFGMMFGDVGHGATLLAVGWWGYRQLGSYTPLVLSLGASSCFFGFLYGSVFGYEGFIPPLWMAPLSNPQRMLEVALFWGVGFILLATGIGIRNRLAAGRYAEALLGGRGLAGCLMYLGVVYGAFRWVEEGVFGSAEAAVILLPLLALWGYQWYQVQVPGMARGLVVLIESFEMLMGYFANTLSFLRVAAFSLNHVALALAVFALAGTMEFAGHWITMVLGNLFILILEGAIVAIQVLRLEYYEGFSRFFSGDGRVFQPLTLAIPK</sequence>